<evidence type="ECO:0000313" key="3">
    <source>
        <dbReference type="Proteomes" id="UP000249789"/>
    </source>
</evidence>
<dbReference type="RefSeq" id="XP_040796440.1">
    <property type="nucleotide sequence ID" value="XM_040948110.1"/>
</dbReference>
<keyword evidence="3" id="KW-1185">Reference proteome</keyword>
<dbReference type="OrthoDB" id="74545at2759"/>
<sequence length="1477" mass="166223">MTSAIRLLVQFLLADLLAHVLYSYYFHPLARYPGPFLAHFTNIWKFASFLRGQHHLTEEKLHQRYGPIVRVAPNWLSFSQLPAFEAIYGFHKAIEKDDFYTFGEGRRRRPQRDVSVFAAQSNLVHRQKRRRMLGPALTRAQIRRYEPVIARHVAVLVGRLEQEQEQEQEQVGLSGELNVNVNVAPLIHRFTLDVMLDILFGPAVGPHPYTDNDVAGNLGASIRYVSKMVWSYSLWPLFGWLMNTRLAVACLRRPRYNADGAMVGLNGLMHRGAAAILMGPEVFAGEGDSQPGIVKSWLLGGLSSSADGVADHHHHQKMMPAEAVSEAFNLVFAGPGSMAAALTAILYQLGLPEGHIWQEKLRAGLEGEALEGSTSTDASSLPLSSSSLELQAVIKETLRFRAPFTTAFPRVIRSGAEMAIPGLSHPLPAGTTVSASTYVLGRSREIWGDDADRWVPQRWLGSGSSDDDEESRRQLDRRFVAFSRGPRGCSGRDLASLILAKAVRAIVHRWRFSAAAAELRGSSFLEMHLLFPTNLPQGTTTMLSGGALPQTLGSITATKINELSKQRNLFEQRRKEIAKAAEDAPDLRTKTRILLEGVTRLKGYPNIAIDRHDLDADHSAGGDTFVKDLSEGAEYANIRRFLLQSQYDPSVSERSLKGWIAKLEKELQFLQLRHEHASFYSDLVTEWLGDLNGGEYAAPSAAGADAGADENNASFEKVGRAEMHEQRARWESLVFTEADIDAAAIRTYLDGIFGTSTQTQQALKGLRDKFRSFGTEFASKKTWFKAKDLAWISKSLLSSDLLTKEKTAILKEFMRNDAVAQEVADVLNMRLGALDTWAWSGEGIPVEMRRQLNGKYRVFMDEDLLDSLMFQYLGVRWAVALRSALEEFLGSPAWKSLRDEVSEEQVVRRSRFRRESVSRSSGVQSVHALRKNTFKEQYFMTSLPSSVNDTSDPYAEEEADDDDDEEAKKKKNGMEIKHSLLHLLITESLVYTSLHGEFTAIRSDFEYFGPSLAHTTISTVLEYFGVPQTWLHFFDTFLKAPISFVQDGPTASVSVRRRGVPMSHALSDFFGEAVLFCMDFAVNQSTDGGYLYRLHDDFWFWGHEDTCVQAWQTMTTFAGVMGLRFNEEKTGTTKFVAKDTVPRPHGQPPARKETTSASPSALLPQGDIRWGFLKLDPEEGRFIIDQAQVDSHIDELQRQLSSCKSIFAWVQAWNSYFGRFFANNFATPAMCFGRRHIDMAIATLNRIERTLFPDNASGVTDYLRQEIAHRFKNTEDLPEGFFYFPVELGGIELLNPYIPFLAMRENIKQSPAARLRTAFVEDEAEYLEVKERFVNDGPALVGGSSWSNYGAADSSEVPSSSSALALAEYTRYPETYSRPLLRAYEDLIRVPEEESVDQTAHFQRHQMVLDEGIEEAASKRKIISGEWWAMSAYWRWVAELYHEDMTDRYGNLAAVSREYMPLGVIKTLKEGKFRWQS</sequence>
<feature type="region of interest" description="Disordered" evidence="1">
    <location>
        <begin position="944"/>
        <end position="969"/>
    </location>
</feature>
<proteinExistence type="predicted"/>
<accession>A0A8G1RHW2</accession>
<dbReference type="Pfam" id="PF00067">
    <property type="entry name" value="p450"/>
    <property type="match status" value="2"/>
</dbReference>
<dbReference type="GO" id="GO:0005506">
    <property type="term" value="F:iron ion binding"/>
    <property type="evidence" value="ECO:0007669"/>
    <property type="project" value="InterPro"/>
</dbReference>
<protein>
    <submittedName>
        <fullName evidence="2">Cytochrome P450</fullName>
    </submittedName>
</protein>
<dbReference type="Proteomes" id="UP000249789">
    <property type="component" value="Unassembled WGS sequence"/>
</dbReference>
<dbReference type="EMBL" id="KZ824696">
    <property type="protein sequence ID" value="RAK72428.1"/>
    <property type="molecule type" value="Genomic_DNA"/>
</dbReference>
<dbReference type="SUPFAM" id="SSF48264">
    <property type="entry name" value="Cytochrome P450"/>
    <property type="match status" value="1"/>
</dbReference>
<dbReference type="VEuPathDB" id="FungiDB:BO72DRAFT_489797"/>
<dbReference type="GeneID" id="63865443"/>
<dbReference type="CDD" id="cd01709">
    <property type="entry name" value="RT_like_1"/>
    <property type="match status" value="1"/>
</dbReference>
<dbReference type="GO" id="GO:0004497">
    <property type="term" value="F:monooxygenase activity"/>
    <property type="evidence" value="ECO:0007669"/>
    <property type="project" value="InterPro"/>
</dbReference>
<dbReference type="Gene3D" id="1.10.630.10">
    <property type="entry name" value="Cytochrome P450"/>
    <property type="match status" value="1"/>
</dbReference>
<organism evidence="2 3">
    <name type="scientific">Aspergillus fijiensis CBS 313.89</name>
    <dbReference type="NCBI Taxonomy" id="1448319"/>
    <lineage>
        <taxon>Eukaryota</taxon>
        <taxon>Fungi</taxon>
        <taxon>Dikarya</taxon>
        <taxon>Ascomycota</taxon>
        <taxon>Pezizomycotina</taxon>
        <taxon>Eurotiomycetes</taxon>
        <taxon>Eurotiomycetidae</taxon>
        <taxon>Eurotiales</taxon>
        <taxon>Aspergillaceae</taxon>
        <taxon>Aspergillus</taxon>
    </lineage>
</organism>
<dbReference type="GO" id="GO:0016705">
    <property type="term" value="F:oxidoreductase activity, acting on paired donors, with incorporation or reduction of molecular oxygen"/>
    <property type="evidence" value="ECO:0007669"/>
    <property type="project" value="InterPro"/>
</dbReference>
<dbReference type="InterPro" id="IPR001128">
    <property type="entry name" value="Cyt_P450"/>
</dbReference>
<gene>
    <name evidence="2" type="ORF">BO72DRAFT_489797</name>
</gene>
<dbReference type="PANTHER" id="PTHR37015:SF2">
    <property type="entry name" value="REVERSE TRANSCRIPTASE DOMAIN-CONTAINING PROTEIN"/>
    <property type="match status" value="1"/>
</dbReference>
<feature type="compositionally biased region" description="Acidic residues" evidence="1">
    <location>
        <begin position="954"/>
        <end position="965"/>
    </location>
</feature>
<dbReference type="PANTHER" id="PTHR37015">
    <property type="entry name" value="REVERSE TRANSCRIPTASE DOMAIN-CONTAINING PROTEIN"/>
    <property type="match status" value="1"/>
</dbReference>
<evidence type="ECO:0000313" key="2">
    <source>
        <dbReference type="EMBL" id="RAK72428.1"/>
    </source>
</evidence>
<name>A0A8G1RHW2_9EURO</name>
<dbReference type="InterPro" id="IPR036396">
    <property type="entry name" value="Cyt_P450_sf"/>
</dbReference>
<feature type="region of interest" description="Disordered" evidence="1">
    <location>
        <begin position="1138"/>
        <end position="1159"/>
    </location>
</feature>
<reference evidence="2 3" key="1">
    <citation type="submission" date="2018-02" db="EMBL/GenBank/DDBJ databases">
        <title>The genomes of Aspergillus section Nigri reveals drivers in fungal speciation.</title>
        <authorList>
            <consortium name="DOE Joint Genome Institute"/>
            <person name="Vesth T.C."/>
            <person name="Nybo J."/>
            <person name="Theobald S."/>
            <person name="Brandl J."/>
            <person name="Frisvad J.C."/>
            <person name="Nielsen K.F."/>
            <person name="Lyhne E.K."/>
            <person name="Kogle M.E."/>
            <person name="Kuo A."/>
            <person name="Riley R."/>
            <person name="Clum A."/>
            <person name="Nolan M."/>
            <person name="Lipzen A."/>
            <person name="Salamov A."/>
            <person name="Henrissat B."/>
            <person name="Wiebenga A."/>
            <person name="De vries R.P."/>
            <person name="Grigoriev I.V."/>
            <person name="Mortensen U.H."/>
            <person name="Andersen M.R."/>
            <person name="Baker S.E."/>
        </authorList>
    </citation>
    <scope>NUCLEOTIDE SEQUENCE [LARGE SCALE GENOMIC DNA]</scope>
    <source>
        <strain evidence="2 3">CBS 313.89</strain>
    </source>
</reference>
<evidence type="ECO:0000256" key="1">
    <source>
        <dbReference type="SAM" id="MobiDB-lite"/>
    </source>
</evidence>
<dbReference type="GO" id="GO:0020037">
    <property type="term" value="F:heme binding"/>
    <property type="evidence" value="ECO:0007669"/>
    <property type="project" value="InterPro"/>
</dbReference>